<dbReference type="RefSeq" id="WP_197705213.1">
    <property type="nucleotide sequence ID" value="NZ_CP049055.1"/>
</dbReference>
<sequence>MTLKIKPVRTERNRTKRERLKMWGKIVAVAIIVFLGIASRQSNASEEIDVEKDVYLFLHGRTDLREKVINSLVTYGFSREKITMATSEKVGNVGDYMAMLWKPPEPDHIKIQKITQVEKTEPEKIKGLWRGVAREDIDTILLE</sequence>
<dbReference type="Proteomes" id="UP000221734">
    <property type="component" value="Chromosome Kuenenia_stuttgartiensis_MBR1"/>
</dbReference>
<name>Q1PXC6_KUEST</name>
<protein>
    <recommendedName>
        <fullName evidence="6">LytR/CpsA/Psr regulator C-terminal domain-containing protein</fullName>
    </recommendedName>
</protein>
<reference evidence="3" key="4">
    <citation type="submission" date="2017-10" db="EMBL/GenBank/DDBJ databases">
        <authorList>
            <person name="Banno H."/>
            <person name="Chua N.-H."/>
        </authorList>
    </citation>
    <scope>NUCLEOTIDE SEQUENCE [LARGE SCALE GENOMIC DNA]</scope>
    <source>
        <strain evidence="3">Kuenenia_mbr1_ru-nijmegen</strain>
    </source>
</reference>
<dbReference type="EMBL" id="CT573073">
    <property type="protein sequence ID" value="CAJ71880.1"/>
    <property type="molecule type" value="Genomic_DNA"/>
</dbReference>
<evidence type="ECO:0008006" key="6">
    <source>
        <dbReference type="Google" id="ProtNLM"/>
    </source>
</evidence>
<organism evidence="1">
    <name type="scientific">Kuenenia stuttgartiensis</name>
    <dbReference type="NCBI Taxonomy" id="174633"/>
    <lineage>
        <taxon>Bacteria</taxon>
        <taxon>Pseudomonadati</taxon>
        <taxon>Planctomycetota</taxon>
        <taxon>Candidatus Brocadiia</taxon>
        <taxon>Candidatus Brocadiales</taxon>
        <taxon>Candidatus Brocadiaceae</taxon>
        <taxon>Candidatus Kuenenia</taxon>
    </lineage>
</organism>
<evidence type="ECO:0000313" key="3">
    <source>
        <dbReference type="EMBL" id="SOH05374.1"/>
    </source>
</evidence>
<reference evidence="1" key="2">
    <citation type="submission" date="2006-01" db="EMBL/GenBank/DDBJ databases">
        <authorList>
            <person name="Genoscope"/>
        </authorList>
    </citation>
    <scope>NUCLEOTIDE SEQUENCE</scope>
</reference>
<reference evidence="1" key="1">
    <citation type="journal article" date="2006" name="Nature">
        <title>Deciphering the evolution and metabolism of an anammox bacterium from a community genome.</title>
        <authorList>
            <person name="Strous M."/>
            <person name="Pelletier E."/>
            <person name="Mangenot S."/>
            <person name="Rattei T."/>
            <person name="Lehner A."/>
            <person name="Taylor M.W."/>
            <person name="Horn M."/>
            <person name="Daims H."/>
            <person name="Bartol-Mavel D."/>
            <person name="Wincker P."/>
            <person name="Barbe V."/>
            <person name="Fonknechten N."/>
            <person name="Vallenet D."/>
            <person name="Segurens B."/>
            <person name="Schenowitz-Truong C."/>
            <person name="Medigue C."/>
            <person name="Collingro A."/>
            <person name="Snel B."/>
            <person name="Dutilh B.E."/>
            <person name="OpDenCamp H.J.M."/>
            <person name="vanDerDrift C."/>
            <person name="Cirpus I."/>
            <person name="vanDePas-Schoonen K.T."/>
            <person name="Harhangi H.R."/>
            <person name="vanNiftrik L."/>
            <person name="Schmid M."/>
            <person name="Keltjens J."/>
            <person name="vanDeVossenberg J."/>
            <person name="Kartal B."/>
            <person name="Meier H."/>
            <person name="Frishman D."/>
            <person name="Huynen M.A."/>
            <person name="Mewes H."/>
            <person name="Weissenbach J."/>
            <person name="Jetten M.S.M."/>
            <person name="Wagner M."/>
            <person name="LePaslier D."/>
        </authorList>
    </citation>
    <scope>NUCLEOTIDE SEQUENCE</scope>
</reference>
<accession>Q1PXC6</accession>
<reference evidence="4" key="3">
    <citation type="submission" date="2017-10" db="EMBL/GenBank/DDBJ databases">
        <authorList>
            <person name="Frank J."/>
        </authorList>
    </citation>
    <scope>NUCLEOTIDE SEQUENCE [LARGE SCALE GENOMIC DNA]</scope>
</reference>
<evidence type="ECO:0000313" key="2">
    <source>
        <dbReference type="EMBL" id="QII13637.1"/>
    </source>
</evidence>
<gene>
    <name evidence="2" type="ORF">KsCSTR_42580</name>
    <name evidence="3" type="ORF">KSMBR1_2893</name>
    <name evidence="1" type="ORF">kustc1135</name>
</gene>
<proteinExistence type="predicted"/>
<reference evidence="2 5" key="5">
    <citation type="submission" date="2020-02" db="EMBL/GenBank/DDBJ databases">
        <title>Newly sequenced genome of strain CSTR1 showed variability in Candidatus Kuenenia stuttgartiensis genomes.</title>
        <authorList>
            <person name="Ding C."/>
            <person name="Adrian L."/>
        </authorList>
    </citation>
    <scope>NUCLEOTIDE SEQUENCE [LARGE SCALE GENOMIC DNA]</scope>
    <source>
        <strain evidence="2 5">CSTR1</strain>
    </source>
</reference>
<dbReference type="KEGG" id="kst:KSMBR1_2893"/>
<dbReference type="EMBL" id="LT934425">
    <property type="protein sequence ID" value="SOH05374.1"/>
    <property type="molecule type" value="Genomic_DNA"/>
</dbReference>
<evidence type="ECO:0000313" key="5">
    <source>
        <dbReference type="Proteomes" id="UP000501926"/>
    </source>
</evidence>
<evidence type="ECO:0000313" key="4">
    <source>
        <dbReference type="Proteomes" id="UP000221734"/>
    </source>
</evidence>
<dbReference type="EMBL" id="CP049055">
    <property type="protein sequence ID" value="QII13637.1"/>
    <property type="molecule type" value="Genomic_DNA"/>
</dbReference>
<dbReference type="AlphaFoldDB" id="Q1PXC6"/>
<keyword evidence="4" id="KW-1185">Reference proteome</keyword>
<evidence type="ECO:0000313" key="1">
    <source>
        <dbReference type="EMBL" id="CAJ71880.1"/>
    </source>
</evidence>
<dbReference type="Proteomes" id="UP000501926">
    <property type="component" value="Chromosome"/>
</dbReference>